<name>A0A436ZXH3_ARTFL</name>
<dbReference type="OrthoDB" id="3262926at2759"/>
<evidence type="ECO:0000313" key="6">
    <source>
        <dbReference type="Proteomes" id="UP000283090"/>
    </source>
</evidence>
<protein>
    <recommendedName>
        <fullName evidence="3">Putative gamma-glutamylcyclotransferase</fullName>
    </recommendedName>
</protein>
<evidence type="ECO:0000256" key="2">
    <source>
        <dbReference type="ARBA" id="ARBA00022679"/>
    </source>
</evidence>
<dbReference type="InterPro" id="IPR013024">
    <property type="entry name" value="GGCT-like"/>
</dbReference>
<sequence>MVDELLAKDYIDEADWASLSSIMAPQPQPDLRLAFKPTLFFFYGTLTIPEVLRRILGLNEPPILLNATTRLFKLKLWGPYPALVAPSAEEDPKNRVPVPGVACTIETEEQLNRLVAYEGENYTISETLVELHDTRNANGTYAKTFIWKGYPEELTDGFFDVAAFKNY</sequence>
<comment type="caution">
    <text evidence="5">The sequence shown here is derived from an EMBL/GenBank/DDBJ whole genome shotgun (WGS) entry which is preliminary data.</text>
</comment>
<comment type="similarity">
    <text evidence="1">Belongs to the gamma-glutamylcyclotransferase family.</text>
</comment>
<proteinExistence type="inferred from homology"/>
<dbReference type="RefSeq" id="XP_067489228.1">
    <property type="nucleotide sequence ID" value="XM_067634727.1"/>
</dbReference>
<dbReference type="EMBL" id="SAEB01000007">
    <property type="protein sequence ID" value="RVD83684.1"/>
    <property type="molecule type" value="Genomic_DNA"/>
</dbReference>
<accession>A0A436ZXH3</accession>
<keyword evidence="2" id="KW-0808">Transferase</keyword>
<dbReference type="VEuPathDB" id="FungiDB:DFL_005463"/>
<dbReference type="GeneID" id="93587774"/>
<evidence type="ECO:0000256" key="3">
    <source>
        <dbReference type="ARBA" id="ARBA00030602"/>
    </source>
</evidence>
<evidence type="ECO:0000259" key="4">
    <source>
        <dbReference type="Pfam" id="PF06094"/>
    </source>
</evidence>
<evidence type="ECO:0000256" key="1">
    <source>
        <dbReference type="ARBA" id="ARBA00008861"/>
    </source>
</evidence>
<gene>
    <name evidence="5" type="ORF">DFL_005463</name>
</gene>
<dbReference type="InterPro" id="IPR009288">
    <property type="entry name" value="AIG2-like_dom"/>
</dbReference>
<dbReference type="SUPFAM" id="SSF110857">
    <property type="entry name" value="Gamma-glutamyl cyclotransferase-like"/>
    <property type="match status" value="1"/>
</dbReference>
<dbReference type="GO" id="GO:0016740">
    <property type="term" value="F:transferase activity"/>
    <property type="evidence" value="ECO:0007669"/>
    <property type="project" value="UniProtKB-KW"/>
</dbReference>
<dbReference type="CDD" id="cd06661">
    <property type="entry name" value="GGCT_like"/>
    <property type="match status" value="1"/>
</dbReference>
<dbReference type="InterPro" id="IPR036568">
    <property type="entry name" value="GGCT-like_sf"/>
</dbReference>
<dbReference type="Proteomes" id="UP000283090">
    <property type="component" value="Unassembled WGS sequence"/>
</dbReference>
<keyword evidence="6" id="KW-1185">Reference proteome</keyword>
<evidence type="ECO:0000313" key="5">
    <source>
        <dbReference type="EMBL" id="RVD83684.1"/>
    </source>
</evidence>
<dbReference type="Gene3D" id="3.10.490.10">
    <property type="entry name" value="Gamma-glutamyl cyclotransferase-like"/>
    <property type="match status" value="1"/>
</dbReference>
<feature type="domain" description="Gamma-glutamylcyclotransferase AIG2-like" evidence="4">
    <location>
        <begin position="40"/>
        <end position="152"/>
    </location>
</feature>
<dbReference type="PANTHER" id="PTHR31544">
    <property type="entry name" value="AIG2-LIKE PROTEIN D"/>
    <property type="match status" value="1"/>
</dbReference>
<dbReference type="PANTHER" id="PTHR31544:SF4">
    <property type="entry name" value="GAMMA-GLUTAMYLCYCLOTRANSFERASE-RELATED"/>
    <property type="match status" value="1"/>
</dbReference>
<organism evidence="5 6">
    <name type="scientific">Arthrobotrys flagrans</name>
    <name type="common">Nematode-trapping fungus</name>
    <name type="synonym">Trichothecium flagrans</name>
    <dbReference type="NCBI Taxonomy" id="97331"/>
    <lineage>
        <taxon>Eukaryota</taxon>
        <taxon>Fungi</taxon>
        <taxon>Dikarya</taxon>
        <taxon>Ascomycota</taxon>
        <taxon>Pezizomycotina</taxon>
        <taxon>Orbiliomycetes</taxon>
        <taxon>Orbiliales</taxon>
        <taxon>Orbiliaceae</taxon>
        <taxon>Arthrobotrys</taxon>
    </lineage>
</organism>
<reference evidence="5 6" key="1">
    <citation type="submission" date="2019-01" db="EMBL/GenBank/DDBJ databases">
        <title>Intercellular communication is required for trap formation in the nematode-trapping fungus Duddingtonia flagrans.</title>
        <authorList>
            <person name="Youssar L."/>
            <person name="Wernet V."/>
            <person name="Hensel N."/>
            <person name="Hildebrandt H.-G."/>
            <person name="Fischer R."/>
        </authorList>
    </citation>
    <scope>NUCLEOTIDE SEQUENCE [LARGE SCALE GENOMIC DNA]</scope>
    <source>
        <strain evidence="5 6">CBS H-5679</strain>
    </source>
</reference>
<dbReference type="AlphaFoldDB" id="A0A436ZXH3"/>
<dbReference type="Pfam" id="PF06094">
    <property type="entry name" value="GGACT"/>
    <property type="match status" value="1"/>
</dbReference>
<dbReference type="InterPro" id="IPR045038">
    <property type="entry name" value="AIG2-like"/>
</dbReference>